<evidence type="ECO:0000313" key="9">
    <source>
        <dbReference type="EMBL" id="KKL20417.1"/>
    </source>
</evidence>
<dbReference type="InterPro" id="IPR000515">
    <property type="entry name" value="MetI-like"/>
</dbReference>
<keyword evidence="6 7" id="KW-0472">Membrane</keyword>
<feature type="transmembrane region" description="Helical" evidence="7">
    <location>
        <begin position="135"/>
        <end position="155"/>
    </location>
</feature>
<keyword evidence="2" id="KW-0813">Transport</keyword>
<evidence type="ECO:0000256" key="5">
    <source>
        <dbReference type="ARBA" id="ARBA00022989"/>
    </source>
</evidence>
<dbReference type="GO" id="GO:0055085">
    <property type="term" value="P:transmembrane transport"/>
    <property type="evidence" value="ECO:0007669"/>
    <property type="project" value="InterPro"/>
</dbReference>
<feature type="transmembrane region" description="Helical" evidence="7">
    <location>
        <begin position="175"/>
        <end position="204"/>
    </location>
</feature>
<dbReference type="InterPro" id="IPR025966">
    <property type="entry name" value="OppC_N"/>
</dbReference>
<organism evidence="9">
    <name type="scientific">marine sediment metagenome</name>
    <dbReference type="NCBI Taxonomy" id="412755"/>
    <lineage>
        <taxon>unclassified sequences</taxon>
        <taxon>metagenomes</taxon>
        <taxon>ecological metagenomes</taxon>
    </lineage>
</organism>
<dbReference type="SUPFAM" id="SSF161098">
    <property type="entry name" value="MetI-like"/>
    <property type="match status" value="1"/>
</dbReference>
<feature type="domain" description="ABC transmembrane type-1" evidence="8">
    <location>
        <begin position="95"/>
        <end position="252"/>
    </location>
</feature>
<dbReference type="Pfam" id="PF12911">
    <property type="entry name" value="OppC_N"/>
    <property type="match status" value="1"/>
</dbReference>
<feature type="transmembrane region" description="Helical" evidence="7">
    <location>
        <begin position="34"/>
        <end position="56"/>
    </location>
</feature>
<keyword evidence="4 7" id="KW-0812">Transmembrane</keyword>
<evidence type="ECO:0000256" key="2">
    <source>
        <dbReference type="ARBA" id="ARBA00022448"/>
    </source>
</evidence>
<comment type="caution">
    <text evidence="9">The sequence shown here is derived from an EMBL/GenBank/DDBJ whole genome shotgun (WGS) entry which is preliminary data.</text>
</comment>
<accession>A0A0F9C2E3</accession>
<protein>
    <recommendedName>
        <fullName evidence="8">ABC transmembrane type-1 domain-containing protein</fullName>
    </recommendedName>
</protein>
<feature type="non-terminal residue" evidence="9">
    <location>
        <position position="252"/>
    </location>
</feature>
<proteinExistence type="predicted"/>
<dbReference type="Gene3D" id="1.10.3720.10">
    <property type="entry name" value="MetI-like"/>
    <property type="match status" value="1"/>
</dbReference>
<feature type="transmembrane region" description="Helical" evidence="7">
    <location>
        <begin position="230"/>
        <end position="251"/>
    </location>
</feature>
<comment type="subcellular location">
    <subcellularLocation>
        <location evidence="1">Cell membrane</location>
        <topology evidence="1">Multi-pass membrane protein</topology>
    </subcellularLocation>
</comment>
<dbReference type="CDD" id="cd06261">
    <property type="entry name" value="TM_PBP2"/>
    <property type="match status" value="1"/>
</dbReference>
<dbReference type="GO" id="GO:0005886">
    <property type="term" value="C:plasma membrane"/>
    <property type="evidence" value="ECO:0007669"/>
    <property type="project" value="UniProtKB-SubCell"/>
</dbReference>
<feature type="transmembrane region" description="Helical" evidence="7">
    <location>
        <begin position="97"/>
        <end position="123"/>
    </location>
</feature>
<evidence type="ECO:0000256" key="3">
    <source>
        <dbReference type="ARBA" id="ARBA00022475"/>
    </source>
</evidence>
<sequence length="252" mass="27034">MARQVAVPLELEEVRIQRPPLGRRLFNLARQHPLGLFGLLTVALLFFAAIFADLIVPYDPQAIDRDALLAGPSSNHLLGTDRLGRDVLSRTIFGARISLFIGLVAVVIGVTIGTALGVISGYLGRFVDSVIQRSVDILLAFPAIVLLLAVVTVFGDEDSAVRRFLAEDTPLPEGSFMGIPFFLDIFIISLAIGVAIVAGVARIIRGAVLSLKENVYVDAARSLGASDARIMFRHIFPNVAALVVILASITLP</sequence>
<dbReference type="PROSITE" id="PS50928">
    <property type="entry name" value="ABC_TM1"/>
    <property type="match status" value="1"/>
</dbReference>
<dbReference type="EMBL" id="LAZR01038108">
    <property type="protein sequence ID" value="KKL20417.1"/>
    <property type="molecule type" value="Genomic_DNA"/>
</dbReference>
<evidence type="ECO:0000256" key="1">
    <source>
        <dbReference type="ARBA" id="ARBA00004651"/>
    </source>
</evidence>
<gene>
    <name evidence="9" type="ORF">LCGC14_2455680</name>
</gene>
<dbReference type="InterPro" id="IPR035906">
    <property type="entry name" value="MetI-like_sf"/>
</dbReference>
<dbReference type="PANTHER" id="PTHR43386">
    <property type="entry name" value="OLIGOPEPTIDE TRANSPORT SYSTEM PERMEASE PROTEIN APPC"/>
    <property type="match status" value="1"/>
</dbReference>
<dbReference type="PANTHER" id="PTHR43386:SF1">
    <property type="entry name" value="D,D-DIPEPTIDE TRANSPORT SYSTEM PERMEASE PROTEIN DDPC-RELATED"/>
    <property type="match status" value="1"/>
</dbReference>
<evidence type="ECO:0000256" key="4">
    <source>
        <dbReference type="ARBA" id="ARBA00022692"/>
    </source>
</evidence>
<name>A0A0F9C2E3_9ZZZZ</name>
<evidence type="ECO:0000256" key="7">
    <source>
        <dbReference type="SAM" id="Phobius"/>
    </source>
</evidence>
<dbReference type="Pfam" id="PF00528">
    <property type="entry name" value="BPD_transp_1"/>
    <property type="match status" value="1"/>
</dbReference>
<evidence type="ECO:0000256" key="6">
    <source>
        <dbReference type="ARBA" id="ARBA00023136"/>
    </source>
</evidence>
<dbReference type="AlphaFoldDB" id="A0A0F9C2E3"/>
<evidence type="ECO:0000259" key="8">
    <source>
        <dbReference type="PROSITE" id="PS50928"/>
    </source>
</evidence>
<reference evidence="9" key="1">
    <citation type="journal article" date="2015" name="Nature">
        <title>Complex archaea that bridge the gap between prokaryotes and eukaryotes.</title>
        <authorList>
            <person name="Spang A."/>
            <person name="Saw J.H."/>
            <person name="Jorgensen S.L."/>
            <person name="Zaremba-Niedzwiedzka K."/>
            <person name="Martijn J."/>
            <person name="Lind A.E."/>
            <person name="van Eijk R."/>
            <person name="Schleper C."/>
            <person name="Guy L."/>
            <person name="Ettema T.J."/>
        </authorList>
    </citation>
    <scope>NUCLEOTIDE SEQUENCE</scope>
</reference>
<keyword evidence="3" id="KW-1003">Cell membrane</keyword>
<dbReference type="InterPro" id="IPR050366">
    <property type="entry name" value="BP-dependent_transpt_permease"/>
</dbReference>
<keyword evidence="5 7" id="KW-1133">Transmembrane helix</keyword>